<feature type="domain" description="Tyr recombinase" evidence="4">
    <location>
        <begin position="226"/>
        <end position="404"/>
    </location>
</feature>
<dbReference type="InterPro" id="IPR013762">
    <property type="entry name" value="Integrase-like_cat_sf"/>
</dbReference>
<dbReference type="EMBL" id="MJBR01000034">
    <property type="protein sequence ID" value="OEY71757.1"/>
    <property type="molecule type" value="Genomic_DNA"/>
</dbReference>
<dbReference type="Pfam" id="PF00589">
    <property type="entry name" value="Phage_integrase"/>
    <property type="match status" value="1"/>
</dbReference>
<evidence type="ECO:0000256" key="2">
    <source>
        <dbReference type="ARBA" id="ARBA00023125"/>
    </source>
</evidence>
<feature type="domain" description="Phage integrase SAM-like" evidence="5">
    <location>
        <begin position="125"/>
        <end position="205"/>
    </location>
</feature>
<dbReference type="GO" id="GO:0006310">
    <property type="term" value="P:DNA recombination"/>
    <property type="evidence" value="ECO:0007669"/>
    <property type="project" value="UniProtKB-KW"/>
</dbReference>
<evidence type="ECO:0000259" key="5">
    <source>
        <dbReference type="Pfam" id="PF13102"/>
    </source>
</evidence>
<sequence>MASLKFQIQSKSTSAPIYARLSLGRKQVFKRKTGLFISAKDWSKSTGFPKAKDKQGKELKNQLKQLEAFLLEKITKDSAKGIEINSDWVFHNINLHFKRVSDNEGKSELLIDAVQEFIDSAPLRSNSKGGTGLSDSRIKAIKRFKSILQEFLGKRKCKVSEVDLNFAREFSTWLHNKKQFSKSYTLKTIDNLKTICNDAEVNGINVNPQLKNVKGGKVKSETILYLSKTELKKIKEVDLKSKALMNARKWLILGCNIGQRGSDLLNLNESNLGSKGDIVLIELTQQKTGKHVYIPLNRDAKEVIQDGFPTKISMQKFNDYIKLIGKEAEINEKVIAGKVSMVPESKNSDVKIKRKVIKEYEKWEVMASHICRRSFATNLYGELPASLIMSITGHSTEKMFLNYIGKTSVDHIASINAFYNKQDKEQNKEIKLQVISNKAANG</sequence>
<dbReference type="InterPro" id="IPR011010">
    <property type="entry name" value="DNA_brk_join_enz"/>
</dbReference>
<organism evidence="7 9">
    <name type="scientific">Salegentibacter salarius</name>
    <dbReference type="NCBI Taxonomy" id="435906"/>
    <lineage>
        <taxon>Bacteria</taxon>
        <taxon>Pseudomonadati</taxon>
        <taxon>Bacteroidota</taxon>
        <taxon>Flavobacteriia</taxon>
        <taxon>Flavobacteriales</taxon>
        <taxon>Flavobacteriaceae</taxon>
        <taxon>Salegentibacter</taxon>
    </lineage>
</organism>
<gene>
    <name evidence="7" type="ORF">APR40_03570</name>
    <name evidence="6" type="ORF">BHS39_03570</name>
</gene>
<proteinExistence type="inferred from homology"/>
<dbReference type="PANTHER" id="PTHR30349">
    <property type="entry name" value="PHAGE INTEGRASE-RELATED"/>
    <property type="match status" value="1"/>
</dbReference>
<evidence type="ECO:0000313" key="6">
    <source>
        <dbReference type="EMBL" id="OEY71757.1"/>
    </source>
</evidence>
<dbReference type="SUPFAM" id="SSF56349">
    <property type="entry name" value="DNA breaking-rejoining enzymes"/>
    <property type="match status" value="1"/>
</dbReference>
<dbReference type="Gene3D" id="1.10.150.130">
    <property type="match status" value="1"/>
</dbReference>
<evidence type="ECO:0000256" key="1">
    <source>
        <dbReference type="ARBA" id="ARBA00008857"/>
    </source>
</evidence>
<dbReference type="Proteomes" id="UP000232533">
    <property type="component" value="Unassembled WGS sequence"/>
</dbReference>
<dbReference type="InterPro" id="IPR050090">
    <property type="entry name" value="Tyrosine_recombinase_XerCD"/>
</dbReference>
<reference evidence="7 9" key="1">
    <citation type="submission" date="2015-10" db="EMBL/GenBank/DDBJ databases">
        <title>Draft genome sequence of Salegentibacter salinarum KCTC 12975.</title>
        <authorList>
            <person name="Lin W."/>
            <person name="Zheng Q."/>
        </authorList>
    </citation>
    <scope>NUCLEOTIDE SEQUENCE [LARGE SCALE GENOMIC DNA]</scope>
    <source>
        <strain evidence="7 9">KCTC 12974</strain>
    </source>
</reference>
<name>A0A2N0TRI8_9FLAO</name>
<keyword evidence="8" id="KW-1185">Reference proteome</keyword>
<evidence type="ECO:0000259" key="4">
    <source>
        <dbReference type="Pfam" id="PF00589"/>
    </source>
</evidence>
<dbReference type="GO" id="GO:0003677">
    <property type="term" value="F:DNA binding"/>
    <property type="evidence" value="ECO:0007669"/>
    <property type="project" value="UniProtKB-KW"/>
</dbReference>
<comment type="similarity">
    <text evidence="1">Belongs to the 'phage' integrase family.</text>
</comment>
<reference evidence="6 8" key="2">
    <citation type="submission" date="2016-09" db="EMBL/GenBank/DDBJ databases">
        <title>Genome Sequence of Salegentibacter salarius,Isolated from a Marine Solar Saltern of the Yellow Sea in South Korea.</title>
        <authorList>
            <person name="Zheng Q."/>
            <person name="Liu Y."/>
        </authorList>
    </citation>
    <scope>NUCLEOTIDE SEQUENCE [LARGE SCALE GENOMIC DNA]</scope>
    <source>
        <strain evidence="6 8">KCTC 12974</strain>
    </source>
</reference>
<dbReference type="Proteomes" id="UP000176009">
    <property type="component" value="Unassembled WGS sequence"/>
</dbReference>
<protein>
    <recommendedName>
        <fullName evidence="10">Integrase</fullName>
    </recommendedName>
</protein>
<evidence type="ECO:0000313" key="9">
    <source>
        <dbReference type="Proteomes" id="UP000232533"/>
    </source>
</evidence>
<dbReference type="EMBL" id="LKTR01000034">
    <property type="protein sequence ID" value="PKD17350.1"/>
    <property type="molecule type" value="Genomic_DNA"/>
</dbReference>
<dbReference type="InterPro" id="IPR010998">
    <property type="entry name" value="Integrase_recombinase_N"/>
</dbReference>
<dbReference type="Pfam" id="PF13102">
    <property type="entry name" value="Phage_int_SAM_5"/>
    <property type="match status" value="1"/>
</dbReference>
<dbReference type="Gene3D" id="1.10.443.10">
    <property type="entry name" value="Intergrase catalytic core"/>
    <property type="match status" value="1"/>
</dbReference>
<keyword evidence="2" id="KW-0238">DNA-binding</keyword>
<dbReference type="PANTHER" id="PTHR30349:SF64">
    <property type="entry name" value="PROPHAGE INTEGRASE INTD-RELATED"/>
    <property type="match status" value="1"/>
</dbReference>
<dbReference type="GO" id="GO:0015074">
    <property type="term" value="P:DNA integration"/>
    <property type="evidence" value="ECO:0007669"/>
    <property type="project" value="InterPro"/>
</dbReference>
<dbReference type="AlphaFoldDB" id="A0A2N0TRI8"/>
<accession>A0A2N0TRI8</accession>
<keyword evidence="3" id="KW-0233">DNA recombination</keyword>
<evidence type="ECO:0008006" key="10">
    <source>
        <dbReference type="Google" id="ProtNLM"/>
    </source>
</evidence>
<evidence type="ECO:0000313" key="7">
    <source>
        <dbReference type="EMBL" id="PKD17350.1"/>
    </source>
</evidence>
<dbReference type="RefSeq" id="WP_070054841.1">
    <property type="nucleotide sequence ID" value="NZ_FVZF01000004.1"/>
</dbReference>
<evidence type="ECO:0000256" key="3">
    <source>
        <dbReference type="ARBA" id="ARBA00023172"/>
    </source>
</evidence>
<evidence type="ECO:0000313" key="8">
    <source>
        <dbReference type="Proteomes" id="UP000176009"/>
    </source>
</evidence>
<dbReference type="InterPro" id="IPR002104">
    <property type="entry name" value="Integrase_catalytic"/>
</dbReference>
<dbReference type="InterPro" id="IPR025269">
    <property type="entry name" value="SAM-like_dom"/>
</dbReference>
<comment type="caution">
    <text evidence="7">The sequence shown here is derived from an EMBL/GenBank/DDBJ whole genome shotgun (WGS) entry which is preliminary data.</text>
</comment>